<feature type="repeat" description="Pumilio" evidence="4">
    <location>
        <begin position="263"/>
        <end position="298"/>
    </location>
</feature>
<dbReference type="OrthoDB" id="668540at2759"/>
<dbReference type="Proteomes" id="UP000257109">
    <property type="component" value="Unassembled WGS sequence"/>
</dbReference>
<evidence type="ECO:0000256" key="1">
    <source>
        <dbReference type="ARBA" id="ARBA00022737"/>
    </source>
</evidence>
<protein>
    <submittedName>
        <fullName evidence="6">Pumilio-like 12</fullName>
    </submittedName>
</protein>
<keyword evidence="3" id="KW-0694">RNA-binding</keyword>
<sequence>MAQQKKDSPYRLRQVQNPTVVESRVLLRSVNLQHFSVGRFYRGESSSSGVQGLVFNPYIHDYGSDMRITRAANAPATIHVQQHHHHLIGGSEQSGRWALLAKDRDGSRIFARKIDRATPQEIDMILQDLRYYWHELIKHPFGKHVVLKFFQSSNITMSQMNTIILQFIIMDEQKLKDVCTHYHGYEIYTLLFNFHIELNFINWVIQTMLKELKDRNMQRYALAIIYAIKPISVALMKNVNGGYVLQHCLKLFPSECPKVFLDEVVKNFVDIARDNSGCRVIQDYMRVVEGEVLQQLAFEIISNVAVLAQDPYGNYVVQLLAKMQIMQVNAMLISQLRYTYVRLSMNKYASNVVQILLQYSEMKYAAVIVLELLCSLECVVLDCYGNYVVQSALKCTQ</sequence>
<dbReference type="Pfam" id="PF00806">
    <property type="entry name" value="PUF"/>
    <property type="match status" value="6"/>
</dbReference>
<evidence type="ECO:0000256" key="4">
    <source>
        <dbReference type="PROSITE-ProRule" id="PRU00317"/>
    </source>
</evidence>
<dbReference type="SUPFAM" id="SSF48371">
    <property type="entry name" value="ARM repeat"/>
    <property type="match status" value="1"/>
</dbReference>
<dbReference type="AlphaFoldDB" id="A0A371FLY0"/>
<keyword evidence="7" id="KW-1185">Reference proteome</keyword>
<dbReference type="PANTHER" id="PTHR12537:SF129">
    <property type="entry name" value="PUMILIO HOMOLOG 15-LIKE"/>
    <property type="match status" value="1"/>
</dbReference>
<feature type="repeat" description="Pumilio" evidence="4">
    <location>
        <begin position="299"/>
        <end position="334"/>
    </location>
</feature>
<proteinExistence type="predicted"/>
<keyword evidence="2" id="KW-0810">Translation regulation</keyword>
<feature type="domain" description="PUM-HD" evidence="5">
    <location>
        <begin position="69"/>
        <end position="397"/>
    </location>
</feature>
<dbReference type="InterPro" id="IPR033133">
    <property type="entry name" value="PUM-HD"/>
</dbReference>
<dbReference type="EMBL" id="QJKJ01008585">
    <property type="protein sequence ID" value="RDX79294.1"/>
    <property type="molecule type" value="Genomic_DNA"/>
</dbReference>
<dbReference type="PANTHER" id="PTHR12537">
    <property type="entry name" value="RNA BINDING PROTEIN PUMILIO-RELATED"/>
    <property type="match status" value="1"/>
</dbReference>
<name>A0A371FLY0_MUCPR</name>
<keyword evidence="1" id="KW-0677">Repeat</keyword>
<comment type="caution">
    <text evidence="6">The sequence shown here is derived from an EMBL/GenBank/DDBJ whole genome shotgun (WGS) entry which is preliminary data.</text>
</comment>
<reference evidence="6" key="1">
    <citation type="submission" date="2018-05" db="EMBL/GenBank/DDBJ databases">
        <title>Draft genome of Mucuna pruriens seed.</title>
        <authorList>
            <person name="Nnadi N.E."/>
            <person name="Vos R."/>
            <person name="Hasami M.H."/>
            <person name="Devisetty U.K."/>
            <person name="Aguiy J.C."/>
        </authorList>
    </citation>
    <scope>NUCLEOTIDE SEQUENCE [LARGE SCALE GENOMIC DNA]</scope>
    <source>
        <strain evidence="6">JCA_2017</strain>
    </source>
</reference>
<dbReference type="PROSITE" id="PS50303">
    <property type="entry name" value="PUM_HD"/>
    <property type="match status" value="1"/>
</dbReference>
<gene>
    <name evidence="6" type="primary">APUM12</name>
    <name evidence="6" type="ORF">CR513_40291</name>
</gene>
<feature type="repeat" description="Pumilio" evidence="4">
    <location>
        <begin position="335"/>
        <end position="371"/>
    </location>
</feature>
<dbReference type="GO" id="GO:0006417">
    <property type="term" value="P:regulation of translation"/>
    <property type="evidence" value="ECO:0007669"/>
    <property type="project" value="UniProtKB-KW"/>
</dbReference>
<evidence type="ECO:0000256" key="3">
    <source>
        <dbReference type="ARBA" id="ARBA00022884"/>
    </source>
</evidence>
<dbReference type="GO" id="GO:0005737">
    <property type="term" value="C:cytoplasm"/>
    <property type="evidence" value="ECO:0007669"/>
    <property type="project" value="TreeGrafter"/>
</dbReference>
<dbReference type="InterPro" id="IPR011989">
    <property type="entry name" value="ARM-like"/>
</dbReference>
<evidence type="ECO:0000313" key="7">
    <source>
        <dbReference type="Proteomes" id="UP000257109"/>
    </source>
</evidence>
<evidence type="ECO:0000256" key="2">
    <source>
        <dbReference type="ARBA" id="ARBA00022845"/>
    </source>
</evidence>
<accession>A0A371FLY0</accession>
<evidence type="ECO:0000313" key="6">
    <source>
        <dbReference type="EMBL" id="RDX79294.1"/>
    </source>
</evidence>
<dbReference type="PROSITE" id="PS50302">
    <property type="entry name" value="PUM"/>
    <property type="match status" value="3"/>
</dbReference>
<dbReference type="Gene3D" id="1.25.10.10">
    <property type="entry name" value="Leucine-rich Repeat Variant"/>
    <property type="match status" value="1"/>
</dbReference>
<feature type="non-terminal residue" evidence="6">
    <location>
        <position position="397"/>
    </location>
</feature>
<organism evidence="6 7">
    <name type="scientific">Mucuna pruriens</name>
    <name type="common">Velvet bean</name>
    <name type="synonym">Dolichos pruriens</name>
    <dbReference type="NCBI Taxonomy" id="157652"/>
    <lineage>
        <taxon>Eukaryota</taxon>
        <taxon>Viridiplantae</taxon>
        <taxon>Streptophyta</taxon>
        <taxon>Embryophyta</taxon>
        <taxon>Tracheophyta</taxon>
        <taxon>Spermatophyta</taxon>
        <taxon>Magnoliopsida</taxon>
        <taxon>eudicotyledons</taxon>
        <taxon>Gunneridae</taxon>
        <taxon>Pentapetalae</taxon>
        <taxon>rosids</taxon>
        <taxon>fabids</taxon>
        <taxon>Fabales</taxon>
        <taxon>Fabaceae</taxon>
        <taxon>Papilionoideae</taxon>
        <taxon>50 kb inversion clade</taxon>
        <taxon>NPAAA clade</taxon>
        <taxon>indigoferoid/millettioid clade</taxon>
        <taxon>Phaseoleae</taxon>
        <taxon>Mucuna</taxon>
    </lineage>
</organism>
<evidence type="ECO:0000259" key="5">
    <source>
        <dbReference type="PROSITE" id="PS50303"/>
    </source>
</evidence>
<dbReference type="SMART" id="SM00025">
    <property type="entry name" value="Pumilio"/>
    <property type="match status" value="5"/>
</dbReference>
<dbReference type="InterPro" id="IPR016024">
    <property type="entry name" value="ARM-type_fold"/>
</dbReference>
<feature type="non-terminal residue" evidence="6">
    <location>
        <position position="1"/>
    </location>
</feature>
<dbReference type="InterPro" id="IPR001313">
    <property type="entry name" value="Pumilio_RNA-bd_rpt"/>
</dbReference>
<dbReference type="GO" id="GO:0003729">
    <property type="term" value="F:mRNA binding"/>
    <property type="evidence" value="ECO:0007669"/>
    <property type="project" value="TreeGrafter"/>
</dbReference>